<accession>A0ABQ2KE73</accession>
<dbReference type="Gene3D" id="2.60.200.40">
    <property type="match status" value="1"/>
</dbReference>
<protein>
    <recommendedName>
        <fullName evidence="2">DAGKc domain-containing protein</fullName>
    </recommendedName>
</protein>
<name>A0ABQ2KE73_9NOCA</name>
<dbReference type="RefSeq" id="WP_189028029.1">
    <property type="nucleotide sequence ID" value="NZ_BMNE01000003.1"/>
</dbReference>
<gene>
    <name evidence="3" type="ORF">GCM10011610_28120</name>
</gene>
<dbReference type="SUPFAM" id="SSF111331">
    <property type="entry name" value="NAD kinase/diacylglycerol kinase-like"/>
    <property type="match status" value="1"/>
</dbReference>
<dbReference type="Proteomes" id="UP000658127">
    <property type="component" value="Unassembled WGS sequence"/>
</dbReference>
<keyword evidence="1" id="KW-0812">Transmembrane</keyword>
<feature type="transmembrane region" description="Helical" evidence="1">
    <location>
        <begin position="37"/>
        <end position="59"/>
    </location>
</feature>
<proteinExistence type="predicted"/>
<dbReference type="InterPro" id="IPR016064">
    <property type="entry name" value="NAD/diacylglycerol_kinase_sf"/>
</dbReference>
<dbReference type="EMBL" id="BMNE01000003">
    <property type="protein sequence ID" value="GGN79603.1"/>
    <property type="molecule type" value="Genomic_DNA"/>
</dbReference>
<organism evidence="3 4">
    <name type="scientific">Nocardia rhizosphaerihabitans</name>
    <dbReference type="NCBI Taxonomy" id="1691570"/>
    <lineage>
        <taxon>Bacteria</taxon>
        <taxon>Bacillati</taxon>
        <taxon>Actinomycetota</taxon>
        <taxon>Actinomycetes</taxon>
        <taxon>Mycobacteriales</taxon>
        <taxon>Nocardiaceae</taxon>
        <taxon>Nocardia</taxon>
    </lineage>
</organism>
<dbReference type="InterPro" id="IPR017438">
    <property type="entry name" value="ATP-NAD_kinase_N"/>
</dbReference>
<dbReference type="Gene3D" id="3.40.50.10330">
    <property type="entry name" value="Probable inorganic polyphosphate/atp-NAD kinase, domain 1"/>
    <property type="match status" value="1"/>
</dbReference>
<dbReference type="InterPro" id="IPR001206">
    <property type="entry name" value="Diacylglycerol_kinase_cat_dom"/>
</dbReference>
<feature type="transmembrane region" description="Helical" evidence="1">
    <location>
        <begin position="12"/>
        <end position="31"/>
    </location>
</feature>
<feature type="domain" description="DAGKc" evidence="2">
    <location>
        <begin position="126"/>
        <end position="253"/>
    </location>
</feature>
<dbReference type="Pfam" id="PF00781">
    <property type="entry name" value="DAGK_cat"/>
    <property type="match status" value="1"/>
</dbReference>
<keyword evidence="1" id="KW-1133">Transmembrane helix</keyword>
<sequence length="442" mass="46644">MSDDSAVRIRCWAARAAFLFAALTALIPVLFAGVVGALGLLIVGTGGVVVTIAALYWFLTRYGPTRWVSLAIAVLSPIFVIVVFVRAHLLWVVLLAAGSALLAVVCARVALRSGSSRTAAAEHPAPQARHPFLIMNPRSGGGKVEKFDLRRKAEELGAEVALLEGDVDVETLARQAVDRGADLLGVAGGDGTQALVAGIAAEHGLPFLVISAGTRNHFAMDLGLDRADPAAGLDALRDGVELRVDLGRINGLPFVNNASFGVYAEIVRSPAYRDDKTATVLRLLPDLLAGHAGNRLVARIDGTAVAGPQAILVSNNPYGTSDLAGLSRRDRLDSGRLGTVTLSVANTRDAIGLIRRTRSQGLTQRTTLEVSVDATAPRIPVGVDGESLELDTPVRCVIEPGALRVWVPRNRPGTPAGAPTIDWLRLRDLAIHGDAGKNRRTQ</sequence>
<evidence type="ECO:0000256" key="1">
    <source>
        <dbReference type="SAM" id="Phobius"/>
    </source>
</evidence>
<evidence type="ECO:0000313" key="3">
    <source>
        <dbReference type="EMBL" id="GGN79603.1"/>
    </source>
</evidence>
<comment type="caution">
    <text evidence="3">The sequence shown here is derived from an EMBL/GenBank/DDBJ whole genome shotgun (WGS) entry which is preliminary data.</text>
</comment>
<feature type="transmembrane region" description="Helical" evidence="1">
    <location>
        <begin position="66"/>
        <end position="85"/>
    </location>
</feature>
<keyword evidence="1" id="KW-0472">Membrane</keyword>
<evidence type="ECO:0000313" key="4">
    <source>
        <dbReference type="Proteomes" id="UP000658127"/>
    </source>
</evidence>
<keyword evidence="4" id="KW-1185">Reference proteome</keyword>
<feature type="transmembrane region" description="Helical" evidence="1">
    <location>
        <begin position="91"/>
        <end position="111"/>
    </location>
</feature>
<dbReference type="PROSITE" id="PS50146">
    <property type="entry name" value="DAGK"/>
    <property type="match status" value="1"/>
</dbReference>
<reference evidence="4" key="1">
    <citation type="journal article" date="2019" name="Int. J. Syst. Evol. Microbiol.">
        <title>The Global Catalogue of Microorganisms (GCM) 10K type strain sequencing project: providing services to taxonomists for standard genome sequencing and annotation.</title>
        <authorList>
            <consortium name="The Broad Institute Genomics Platform"/>
            <consortium name="The Broad Institute Genome Sequencing Center for Infectious Disease"/>
            <person name="Wu L."/>
            <person name="Ma J."/>
        </authorList>
    </citation>
    <scope>NUCLEOTIDE SEQUENCE [LARGE SCALE GENOMIC DNA]</scope>
    <source>
        <strain evidence="4">CGMCC 4.7329</strain>
    </source>
</reference>
<evidence type="ECO:0000259" key="2">
    <source>
        <dbReference type="PROSITE" id="PS50146"/>
    </source>
</evidence>